<evidence type="ECO:0000256" key="1">
    <source>
        <dbReference type="SAM" id="MobiDB-lite"/>
    </source>
</evidence>
<evidence type="ECO:0000256" key="2">
    <source>
        <dbReference type="SAM" id="Phobius"/>
    </source>
</evidence>
<feature type="transmembrane region" description="Helical" evidence="2">
    <location>
        <begin position="562"/>
        <end position="586"/>
    </location>
</feature>
<organism evidence="5 6">
    <name type="scientific">Plakobranchus ocellatus</name>
    <dbReference type="NCBI Taxonomy" id="259542"/>
    <lineage>
        <taxon>Eukaryota</taxon>
        <taxon>Metazoa</taxon>
        <taxon>Spiralia</taxon>
        <taxon>Lophotrochozoa</taxon>
        <taxon>Mollusca</taxon>
        <taxon>Gastropoda</taxon>
        <taxon>Heterobranchia</taxon>
        <taxon>Euthyneura</taxon>
        <taxon>Panpulmonata</taxon>
        <taxon>Sacoglossa</taxon>
        <taxon>Placobranchoidea</taxon>
        <taxon>Plakobranchidae</taxon>
        <taxon>Plakobranchus</taxon>
    </lineage>
</organism>
<sequence length="669" mass="73483">MYRQGVLLLLLITFYSVQPDCRPAQEGQETNLTCTVDTEALACPSTIRLEWSVNSFERLIYCIYNRCGGGYSSHYGLSATINNSGSTLTITNVSRTVPFNMETRWSCRPCGSASREVTACDKLEVYAKPENPSCIVRENTAVPDDIESVTVSCSTTKVYPEAMCSFKRRTNGGTFITINKTPTYRHTKITGTPVYYRSECSVDVPVAELGEGTHSFSAFMYPDVRNGIDLVDETAAFKAVTLTLPEASYSCFPEMIQGFFNGKSARCTCSLTSDSYPKGQAQWYRGRQIVPGVSGGVLELTFDSSNSEQNFTCKGVSAIGESSGLTLIAKFAYFEENIVTIESSTSIIDLCSDNNYTNHQIPITCRVPKDKINPAPLFSISKDGLTFDVPIGGYLNTAFYQSQFYPSADVGGVYQVTCRVINKITGKTQQQGTIITFRKPPPLPPKITIRGETYQGINTTNSITLTAGNTGDMTCRVEGGYPKAHTTQLTCGSLNATGGENVATLTFKYDQLIKDMDWPECKCTSQHVTGCYYSKETNLTVYDFPLIATSMQIKKGSSDDTAVIIGVTVAVVVVLVIAIIVVVLVLRYRNSKKVKASAPPQENRYVDIFPNPDDGYEQSVDTTEGEGICPEGISGQMQLQGNQYEEITLHQANEYDVPRDSEERQEASR</sequence>
<dbReference type="AlphaFoldDB" id="A0AAV4DQS4"/>
<dbReference type="InterPro" id="IPR007110">
    <property type="entry name" value="Ig-like_dom"/>
</dbReference>
<dbReference type="EMBL" id="BLXT01008200">
    <property type="protein sequence ID" value="GFO46653.1"/>
    <property type="molecule type" value="Genomic_DNA"/>
</dbReference>
<keyword evidence="2" id="KW-0812">Transmembrane</keyword>
<feature type="region of interest" description="Disordered" evidence="1">
    <location>
        <begin position="603"/>
        <end position="627"/>
    </location>
</feature>
<gene>
    <name evidence="5" type="ORF">PoB_007315800</name>
</gene>
<evidence type="ECO:0000259" key="4">
    <source>
        <dbReference type="PROSITE" id="PS50835"/>
    </source>
</evidence>
<evidence type="ECO:0000256" key="3">
    <source>
        <dbReference type="SAM" id="SignalP"/>
    </source>
</evidence>
<keyword evidence="2" id="KW-1133">Transmembrane helix</keyword>
<dbReference type="Proteomes" id="UP000735302">
    <property type="component" value="Unassembled WGS sequence"/>
</dbReference>
<feature type="signal peptide" evidence="3">
    <location>
        <begin position="1"/>
        <end position="19"/>
    </location>
</feature>
<keyword evidence="6" id="KW-1185">Reference proteome</keyword>
<feature type="chain" id="PRO_5043326995" description="Ig-like domain-containing protein" evidence="3">
    <location>
        <begin position="20"/>
        <end position="669"/>
    </location>
</feature>
<comment type="caution">
    <text evidence="5">The sequence shown here is derived from an EMBL/GenBank/DDBJ whole genome shotgun (WGS) entry which is preliminary data.</text>
</comment>
<reference evidence="5 6" key="1">
    <citation type="journal article" date="2021" name="Elife">
        <title>Chloroplast acquisition without the gene transfer in kleptoplastic sea slugs, Plakobranchus ocellatus.</title>
        <authorList>
            <person name="Maeda T."/>
            <person name="Takahashi S."/>
            <person name="Yoshida T."/>
            <person name="Shimamura S."/>
            <person name="Takaki Y."/>
            <person name="Nagai Y."/>
            <person name="Toyoda A."/>
            <person name="Suzuki Y."/>
            <person name="Arimoto A."/>
            <person name="Ishii H."/>
            <person name="Satoh N."/>
            <person name="Nishiyama T."/>
            <person name="Hasebe M."/>
            <person name="Maruyama T."/>
            <person name="Minagawa J."/>
            <person name="Obokata J."/>
            <person name="Shigenobu S."/>
        </authorList>
    </citation>
    <scope>NUCLEOTIDE SEQUENCE [LARGE SCALE GENOMIC DNA]</scope>
</reference>
<dbReference type="PROSITE" id="PS50835">
    <property type="entry name" value="IG_LIKE"/>
    <property type="match status" value="1"/>
</dbReference>
<keyword evidence="3" id="KW-0732">Signal</keyword>
<evidence type="ECO:0000313" key="5">
    <source>
        <dbReference type="EMBL" id="GFO46653.1"/>
    </source>
</evidence>
<protein>
    <recommendedName>
        <fullName evidence="4">Ig-like domain-containing protein</fullName>
    </recommendedName>
</protein>
<feature type="domain" description="Ig-like" evidence="4">
    <location>
        <begin position="24"/>
        <end position="118"/>
    </location>
</feature>
<name>A0AAV4DQS4_9GAST</name>
<proteinExistence type="predicted"/>
<keyword evidence="2" id="KW-0472">Membrane</keyword>
<accession>A0AAV4DQS4</accession>
<evidence type="ECO:0000313" key="6">
    <source>
        <dbReference type="Proteomes" id="UP000735302"/>
    </source>
</evidence>